<name>G4U0M9_SERID</name>
<evidence type="ECO:0000313" key="2">
    <source>
        <dbReference type="Proteomes" id="UP000007148"/>
    </source>
</evidence>
<comment type="caution">
    <text evidence="1">The sequence shown here is derived from an EMBL/GenBank/DDBJ whole genome shotgun (WGS) entry which is preliminary data.</text>
</comment>
<reference evidence="1 2" key="1">
    <citation type="journal article" date="2011" name="PLoS Pathog.">
        <title>Endophytic Life Strategies Decoded by Genome and Transcriptome Analyses of the Mutualistic Root Symbiont Piriformospora indica.</title>
        <authorList>
            <person name="Zuccaro A."/>
            <person name="Lahrmann U."/>
            <person name="Guldener U."/>
            <person name="Langen G."/>
            <person name="Pfiffi S."/>
            <person name="Biedenkopf D."/>
            <person name="Wong P."/>
            <person name="Samans B."/>
            <person name="Grimm C."/>
            <person name="Basiewicz M."/>
            <person name="Murat C."/>
            <person name="Martin F."/>
            <person name="Kogel K.H."/>
        </authorList>
    </citation>
    <scope>NUCLEOTIDE SEQUENCE [LARGE SCALE GENOMIC DNA]</scope>
    <source>
        <strain evidence="1 2">DSM 11827</strain>
    </source>
</reference>
<evidence type="ECO:0000313" key="1">
    <source>
        <dbReference type="EMBL" id="CCA77122.1"/>
    </source>
</evidence>
<keyword evidence="2" id="KW-1185">Reference proteome</keyword>
<organism evidence="1 2">
    <name type="scientific">Serendipita indica (strain DSM 11827)</name>
    <name type="common">Root endophyte fungus</name>
    <name type="synonym">Piriformospora indica</name>
    <dbReference type="NCBI Taxonomy" id="1109443"/>
    <lineage>
        <taxon>Eukaryota</taxon>
        <taxon>Fungi</taxon>
        <taxon>Dikarya</taxon>
        <taxon>Basidiomycota</taxon>
        <taxon>Agaricomycotina</taxon>
        <taxon>Agaricomycetes</taxon>
        <taxon>Sebacinales</taxon>
        <taxon>Serendipitaceae</taxon>
        <taxon>Serendipita</taxon>
    </lineage>
</organism>
<dbReference type="AlphaFoldDB" id="G4U0M9"/>
<dbReference type="Proteomes" id="UP000007148">
    <property type="component" value="Unassembled WGS sequence"/>
</dbReference>
<dbReference type="OrthoDB" id="3146759at2759"/>
<proteinExistence type="predicted"/>
<protein>
    <submittedName>
        <fullName evidence="1">Uncharacterized protein</fullName>
    </submittedName>
</protein>
<dbReference type="HOGENOM" id="CLU_180191_2_0_1"/>
<dbReference type="InParanoid" id="G4U0M9"/>
<gene>
    <name evidence="1" type="ORF">PIIN_11105</name>
</gene>
<dbReference type="EMBL" id="CAFZ01001289">
    <property type="protein sequence ID" value="CCA77122.1"/>
    <property type="molecule type" value="Genomic_DNA"/>
</dbReference>
<sequence>MCYRILLTELYRGCGHSHFRQPFVDCNSPNCVRTSVSAIKKTNADA</sequence>
<accession>G4U0M9</accession>